<evidence type="ECO:0000313" key="2">
    <source>
        <dbReference type="EMBL" id="KFB71179.1"/>
    </source>
</evidence>
<dbReference type="Proteomes" id="UP000020077">
    <property type="component" value="Unassembled WGS sequence"/>
</dbReference>
<dbReference type="AlphaFoldDB" id="A0A080M1Z8"/>
<gene>
    <name evidence="2" type="ORF">AW09_003698</name>
</gene>
<sequence length="433" mass="46308">MHLVDQHAQIPAAGLDAAEGAEEVAARTLRLARPGDPRFDADRGEIRNLLAAGECHRIVELEAQRQVGNAGAFGGERHARSFLGARKDEQHVAGLDHAGELAAQRHLATDCAGAGFCGAAGLGGGELARLADRGGEGIGFLGAGFDQFQEARPVLGGGCELLAVGGRSASQQQRLRFPGVDPEGTFDQFARPALQAAALGLCEDIGVVGEQGRVLVDQGSGAFVGLRCFRETFEHLVRPGQHHPALVVVGVLPQLVDEAVEHGLDLFGSDARLPLQRVERARLAEQRIAGSSSERDEHQQGQSGLATAAVGGRRRGRRGHFFEQTALQFAFRLGEIGLGERTIAALAFEFGELVTEYRQVRFALAGVARKPWRAQQRWQEEGDDGDDQQGRGDEEGGHACPCRESCSCSSASARPCSSALRGWSLIARSRRRR</sequence>
<organism evidence="2 3">
    <name type="scientific">Candidatus Accumulibacter phosphatis</name>
    <dbReference type="NCBI Taxonomy" id="327160"/>
    <lineage>
        <taxon>Bacteria</taxon>
        <taxon>Pseudomonadati</taxon>
        <taxon>Pseudomonadota</taxon>
        <taxon>Betaproteobacteria</taxon>
        <taxon>Candidatus Accumulibacter</taxon>
    </lineage>
</organism>
<evidence type="ECO:0000256" key="1">
    <source>
        <dbReference type="SAM" id="MobiDB-lite"/>
    </source>
</evidence>
<feature type="compositionally biased region" description="Basic and acidic residues" evidence="1">
    <location>
        <begin position="388"/>
        <end position="397"/>
    </location>
</feature>
<name>A0A080M1Z8_9PROT</name>
<feature type="region of interest" description="Disordered" evidence="1">
    <location>
        <begin position="373"/>
        <end position="405"/>
    </location>
</feature>
<dbReference type="EMBL" id="JDVG02000585">
    <property type="protein sequence ID" value="KFB71179.1"/>
    <property type="molecule type" value="Genomic_DNA"/>
</dbReference>
<proteinExistence type="predicted"/>
<reference evidence="2 3" key="1">
    <citation type="submission" date="2014-02" db="EMBL/GenBank/DDBJ databases">
        <title>Expanding our view of genomic diversity in Candidatus Accumulibacter clades.</title>
        <authorList>
            <person name="Skennerton C.T."/>
            <person name="Barr J.J."/>
            <person name="Slater F.R."/>
            <person name="Bond P.L."/>
            <person name="Tyson G.W."/>
        </authorList>
    </citation>
    <scope>NUCLEOTIDE SEQUENCE [LARGE SCALE GENOMIC DNA]</scope>
    <source>
        <strain evidence="3">BA-91</strain>
    </source>
</reference>
<feature type="region of interest" description="Disordered" evidence="1">
    <location>
        <begin position="287"/>
        <end position="312"/>
    </location>
</feature>
<evidence type="ECO:0000313" key="3">
    <source>
        <dbReference type="Proteomes" id="UP000020077"/>
    </source>
</evidence>
<comment type="caution">
    <text evidence="2">The sequence shown here is derived from an EMBL/GenBank/DDBJ whole genome shotgun (WGS) entry which is preliminary data.</text>
</comment>
<protein>
    <submittedName>
        <fullName evidence="2">Uncharacterized protein</fullName>
    </submittedName>
</protein>
<accession>A0A080M1Z8</accession>